<evidence type="ECO:0000256" key="7">
    <source>
        <dbReference type="ARBA" id="ARBA00022989"/>
    </source>
</evidence>
<dbReference type="PANTHER" id="PTHR30386:SF26">
    <property type="entry name" value="TRANSPORT PROTEIN COMB"/>
    <property type="match status" value="1"/>
</dbReference>
<keyword evidence="7 9" id="KW-1133">Transmembrane helix</keyword>
<dbReference type="Proteomes" id="UP000219111">
    <property type="component" value="Unassembled WGS sequence"/>
</dbReference>
<evidence type="ECO:0000256" key="8">
    <source>
        <dbReference type="ARBA" id="ARBA00023136"/>
    </source>
</evidence>
<feature type="coiled-coil region" evidence="10">
    <location>
        <begin position="153"/>
        <end position="180"/>
    </location>
</feature>
<feature type="coiled-coil region" evidence="10">
    <location>
        <begin position="219"/>
        <end position="253"/>
    </location>
</feature>
<evidence type="ECO:0000256" key="4">
    <source>
        <dbReference type="ARBA" id="ARBA00022475"/>
    </source>
</evidence>
<evidence type="ECO:0000256" key="2">
    <source>
        <dbReference type="ARBA" id="ARBA00009477"/>
    </source>
</evidence>
<comment type="subcellular location">
    <subcellularLocation>
        <location evidence="1 9">Cell inner membrane</location>
        <topology evidence="1 9">Single-pass membrane protein</topology>
    </subcellularLocation>
</comment>
<evidence type="ECO:0000256" key="1">
    <source>
        <dbReference type="ARBA" id="ARBA00004377"/>
    </source>
</evidence>
<dbReference type="OrthoDB" id="9810980at2"/>
<evidence type="ECO:0000256" key="10">
    <source>
        <dbReference type="SAM" id="Coils"/>
    </source>
</evidence>
<dbReference type="Pfam" id="PF26002">
    <property type="entry name" value="Beta-barrel_AprE"/>
    <property type="match status" value="1"/>
</dbReference>
<dbReference type="InterPro" id="IPR010129">
    <property type="entry name" value="T1SS_HlyD"/>
</dbReference>
<evidence type="ECO:0000256" key="6">
    <source>
        <dbReference type="ARBA" id="ARBA00022692"/>
    </source>
</evidence>
<evidence type="ECO:0000256" key="3">
    <source>
        <dbReference type="ARBA" id="ARBA00022448"/>
    </source>
</evidence>
<dbReference type="PANTHER" id="PTHR30386">
    <property type="entry name" value="MEMBRANE FUSION SUBUNIT OF EMRAB-TOLC MULTIDRUG EFFLUX PUMP"/>
    <property type="match status" value="1"/>
</dbReference>
<keyword evidence="10" id="KW-0175">Coiled coil</keyword>
<organism evidence="12 13">
    <name type="scientific">Rhodobacter maris</name>
    <dbReference type="NCBI Taxonomy" id="446682"/>
    <lineage>
        <taxon>Bacteria</taxon>
        <taxon>Pseudomonadati</taxon>
        <taxon>Pseudomonadota</taxon>
        <taxon>Alphaproteobacteria</taxon>
        <taxon>Rhodobacterales</taxon>
        <taxon>Rhodobacter group</taxon>
        <taxon>Rhodobacter</taxon>
    </lineage>
</organism>
<keyword evidence="4 9" id="KW-1003">Cell membrane</keyword>
<dbReference type="PRINTS" id="PR01490">
    <property type="entry name" value="RTXTOXIND"/>
</dbReference>
<dbReference type="InterPro" id="IPR058982">
    <property type="entry name" value="Beta-barrel_AprE"/>
</dbReference>
<gene>
    <name evidence="12" type="ORF">SAMN05877831_10917</name>
</gene>
<dbReference type="InterPro" id="IPR050739">
    <property type="entry name" value="MFP"/>
</dbReference>
<feature type="transmembrane region" description="Helical" evidence="9">
    <location>
        <begin position="28"/>
        <end position="51"/>
    </location>
</feature>
<evidence type="ECO:0000256" key="9">
    <source>
        <dbReference type="RuleBase" id="RU365093"/>
    </source>
</evidence>
<accession>A0A285STU6</accession>
<evidence type="ECO:0000259" key="11">
    <source>
        <dbReference type="Pfam" id="PF26002"/>
    </source>
</evidence>
<keyword evidence="6 9" id="KW-0812">Transmembrane</keyword>
<proteinExistence type="inferred from homology"/>
<keyword evidence="8 9" id="KW-0472">Membrane</keyword>
<feature type="domain" description="AprE-like beta-barrel" evidence="11">
    <location>
        <begin position="324"/>
        <end position="414"/>
    </location>
</feature>
<protein>
    <recommendedName>
        <fullName evidence="9">Membrane fusion protein (MFP) family protein</fullName>
    </recommendedName>
</protein>
<evidence type="ECO:0000313" key="12">
    <source>
        <dbReference type="EMBL" id="SOC11607.1"/>
    </source>
</evidence>
<dbReference type="AlphaFoldDB" id="A0A285STU6"/>
<dbReference type="GO" id="GO:0005886">
    <property type="term" value="C:plasma membrane"/>
    <property type="evidence" value="ECO:0007669"/>
    <property type="project" value="UniProtKB-SubCell"/>
</dbReference>
<sequence length="438" mass="46821">MTAPRAVDRHAVEFQSDIERLQLEPAPLLLRLWPGLAAALIAGVLLLAAFLPVDVVVVAPGQLAAAEPPLLLRSGATARLDMVTVHPGDIVQPGQILAHLDPTLPEADLAALLTERESLRARIARFEAERDGSNLDTHTPAFVSEALALAESRREAQSRRAALQTEIAAAEKLIAAATADGAGLAEQLGIARDVEAMRETLVERQSGSQLAVLEARMTRLRAEADLRDHDSRLQQLHEQRARALSELEVFEASQTRTATEALADARPRLAIIDEEIAKARLLRQMSDLVAPRPGVVLSVAEGGAGSLITSGEPVVVLVPTDVPLIAEVGLRSVDVGRAVAGDPVHIKIDAFPWRQYGQMTGVLSEVGHASFSQEGSAEARHRARVNFDADSHLDALPPGAALLPGMTLSAEIHVGNRTLLATFFEPVLRGLSEALREP</sequence>
<dbReference type="RefSeq" id="WP_097070479.1">
    <property type="nucleotide sequence ID" value="NZ_OBMT01000009.1"/>
</dbReference>
<dbReference type="EMBL" id="OBMT01000009">
    <property type="protein sequence ID" value="SOC11607.1"/>
    <property type="molecule type" value="Genomic_DNA"/>
</dbReference>
<reference evidence="13" key="1">
    <citation type="submission" date="2017-08" db="EMBL/GenBank/DDBJ databases">
        <authorList>
            <person name="Varghese N."/>
            <person name="Submissions S."/>
        </authorList>
    </citation>
    <scope>NUCLEOTIDE SEQUENCE [LARGE SCALE GENOMIC DNA]</scope>
    <source>
        <strain evidence="13">JA276</strain>
    </source>
</reference>
<evidence type="ECO:0000256" key="5">
    <source>
        <dbReference type="ARBA" id="ARBA00022519"/>
    </source>
</evidence>
<keyword evidence="5 9" id="KW-0997">Cell inner membrane</keyword>
<evidence type="ECO:0000313" key="13">
    <source>
        <dbReference type="Proteomes" id="UP000219111"/>
    </source>
</evidence>
<keyword evidence="3 9" id="KW-0813">Transport</keyword>
<dbReference type="GO" id="GO:0015031">
    <property type="term" value="P:protein transport"/>
    <property type="evidence" value="ECO:0007669"/>
    <property type="project" value="InterPro"/>
</dbReference>
<dbReference type="NCBIfam" id="TIGR01843">
    <property type="entry name" value="type_I_hlyD"/>
    <property type="match status" value="1"/>
</dbReference>
<keyword evidence="13" id="KW-1185">Reference proteome</keyword>
<dbReference type="Gene3D" id="2.40.30.170">
    <property type="match status" value="1"/>
</dbReference>
<name>A0A285STU6_9RHOB</name>
<comment type="similarity">
    <text evidence="2 9">Belongs to the membrane fusion protein (MFP) (TC 8.A.1) family.</text>
</comment>